<comment type="caution">
    <text evidence="1">The sequence shown here is derived from an EMBL/GenBank/DDBJ whole genome shotgun (WGS) entry which is preliminary data.</text>
</comment>
<keyword evidence="2" id="KW-1185">Reference proteome</keyword>
<protein>
    <recommendedName>
        <fullName evidence="3">Lipoprotein</fullName>
    </recommendedName>
</protein>
<dbReference type="Proteomes" id="UP001365846">
    <property type="component" value="Unassembled WGS sequence"/>
</dbReference>
<evidence type="ECO:0000313" key="2">
    <source>
        <dbReference type="Proteomes" id="UP001365846"/>
    </source>
</evidence>
<accession>A0ABU8VFJ7</accession>
<proteinExistence type="predicted"/>
<evidence type="ECO:0000313" key="1">
    <source>
        <dbReference type="EMBL" id="MEJ8812361.1"/>
    </source>
</evidence>
<dbReference type="EMBL" id="JBBKZU010000006">
    <property type="protein sequence ID" value="MEJ8812361.1"/>
    <property type="molecule type" value="Genomic_DNA"/>
</dbReference>
<sequence length="105" mass="11661">MDTSPIAGFVAACALIAACDSQPAVTFVANGTEFSVLSLTDEQDNCDAPGRLGYLTWWDGVTLRGCWVRQGGQIRMRFADRDDLRIPVGDFRRTEIADYRNRTLD</sequence>
<gene>
    <name evidence="1" type="ORF">WKW77_14850</name>
</gene>
<organism evidence="1 2">
    <name type="scientific">Variovorax ureilyticus</name>
    <dbReference type="NCBI Taxonomy" id="1836198"/>
    <lineage>
        <taxon>Bacteria</taxon>
        <taxon>Pseudomonadati</taxon>
        <taxon>Pseudomonadota</taxon>
        <taxon>Betaproteobacteria</taxon>
        <taxon>Burkholderiales</taxon>
        <taxon>Comamonadaceae</taxon>
        <taxon>Variovorax</taxon>
    </lineage>
</organism>
<evidence type="ECO:0008006" key="3">
    <source>
        <dbReference type="Google" id="ProtNLM"/>
    </source>
</evidence>
<name>A0ABU8VFJ7_9BURK</name>
<dbReference type="RefSeq" id="WP_340357627.1">
    <property type="nucleotide sequence ID" value="NZ_JBBKZU010000006.1"/>
</dbReference>
<reference evidence="1 2" key="1">
    <citation type="submission" date="2024-03" db="EMBL/GenBank/DDBJ databases">
        <title>Novel species of the genus Variovorax.</title>
        <authorList>
            <person name="Liu Q."/>
            <person name="Xin Y.-H."/>
        </authorList>
    </citation>
    <scope>NUCLEOTIDE SEQUENCE [LARGE SCALE GENOMIC DNA]</scope>
    <source>
        <strain evidence="1 2">KACC 18899</strain>
    </source>
</reference>